<accession>A0A7Z0D4V6</accession>
<proteinExistence type="predicted"/>
<evidence type="ECO:0000313" key="3">
    <source>
        <dbReference type="EMBL" id="NYI68873.1"/>
    </source>
</evidence>
<dbReference type="InterPro" id="IPR012171">
    <property type="entry name" value="Fatty_acid_desaturase"/>
</dbReference>
<feature type="transmembrane region" description="Helical" evidence="1">
    <location>
        <begin position="210"/>
        <end position="228"/>
    </location>
</feature>
<dbReference type="PIRSF" id="PIRSF015921">
    <property type="entry name" value="FA_sphinglp_des"/>
    <property type="match status" value="1"/>
</dbReference>
<evidence type="ECO:0000259" key="2">
    <source>
        <dbReference type="Pfam" id="PF00487"/>
    </source>
</evidence>
<keyword evidence="1" id="KW-0472">Membrane</keyword>
<name>A0A7Z0D4V6_9MICO</name>
<dbReference type="EMBL" id="JACBZP010000001">
    <property type="protein sequence ID" value="NYI68873.1"/>
    <property type="molecule type" value="Genomic_DNA"/>
</dbReference>
<dbReference type="GO" id="GO:0016020">
    <property type="term" value="C:membrane"/>
    <property type="evidence" value="ECO:0007669"/>
    <property type="project" value="TreeGrafter"/>
</dbReference>
<keyword evidence="1" id="KW-1133">Transmembrane helix</keyword>
<evidence type="ECO:0000256" key="1">
    <source>
        <dbReference type="SAM" id="Phobius"/>
    </source>
</evidence>
<dbReference type="PANTHER" id="PTHR19353">
    <property type="entry name" value="FATTY ACID DESATURASE 2"/>
    <property type="match status" value="1"/>
</dbReference>
<dbReference type="GO" id="GO:0008610">
    <property type="term" value="P:lipid biosynthetic process"/>
    <property type="evidence" value="ECO:0007669"/>
    <property type="project" value="UniProtKB-ARBA"/>
</dbReference>
<dbReference type="CDD" id="cd03506">
    <property type="entry name" value="Delta6-FADS-like"/>
    <property type="match status" value="1"/>
</dbReference>
<organism evidence="3 4">
    <name type="scientific">Spelaeicoccus albus</name>
    <dbReference type="NCBI Taxonomy" id="1280376"/>
    <lineage>
        <taxon>Bacteria</taxon>
        <taxon>Bacillati</taxon>
        <taxon>Actinomycetota</taxon>
        <taxon>Actinomycetes</taxon>
        <taxon>Micrococcales</taxon>
        <taxon>Brevibacteriaceae</taxon>
        <taxon>Spelaeicoccus</taxon>
    </lineage>
</organism>
<evidence type="ECO:0000313" key="4">
    <source>
        <dbReference type="Proteomes" id="UP000539111"/>
    </source>
</evidence>
<dbReference type="Proteomes" id="UP000539111">
    <property type="component" value="Unassembled WGS sequence"/>
</dbReference>
<dbReference type="GO" id="GO:0016717">
    <property type="term" value="F:oxidoreductase activity, acting on paired donors, with oxidation of a pair of donors resulting in the reduction of molecular oxygen to two molecules of water"/>
    <property type="evidence" value="ECO:0007669"/>
    <property type="project" value="TreeGrafter"/>
</dbReference>
<sequence length="366" mass="41032">MDQQATYSAPASGRTARGAGAAARYTNIYTELQTRIKDHDLLRRRYGFYWTMLIGSTLVLAAIGFLVVWLGDSWLQLIAAGALGALMAQFGFLGHEAAHQQMFKSRRWNEWIGRIVSGLFTGLSYGWWMNKHNLHHGFPNQEQKDPDIKSNVLAFTPAAAATRTGFRAEMAKRQGYLFFPLLLLEGVNLHFASIKTIAGKQKLKHRWSEATFVGVRLIGYVAMLFILLPPGMAAAFLGVQLGVFGFLLGAAFAPNHKGMPIVPTGMKVDFFRRQTLMSRNITGGRFVDFFMGGLNYQIEHHLFPSMPRPNLRATQKLVKAFCAEKNVTYTEKTLAQSYAIVVKYLNQVGLKERDPFACPLVQLYRA</sequence>
<keyword evidence="4" id="KW-1185">Reference proteome</keyword>
<keyword evidence="1" id="KW-0812">Transmembrane</keyword>
<feature type="domain" description="Fatty acid desaturase" evidence="2">
    <location>
        <begin position="73"/>
        <end position="331"/>
    </location>
</feature>
<feature type="transmembrane region" description="Helical" evidence="1">
    <location>
        <begin position="47"/>
        <end position="71"/>
    </location>
</feature>
<gene>
    <name evidence="3" type="ORF">BJY26_003179</name>
</gene>
<dbReference type="InterPro" id="IPR005804">
    <property type="entry name" value="FA_desaturase_dom"/>
</dbReference>
<feature type="transmembrane region" description="Helical" evidence="1">
    <location>
        <begin position="176"/>
        <end position="198"/>
    </location>
</feature>
<feature type="transmembrane region" description="Helical" evidence="1">
    <location>
        <begin position="77"/>
        <end position="99"/>
    </location>
</feature>
<comment type="caution">
    <text evidence="3">The sequence shown here is derived from an EMBL/GenBank/DDBJ whole genome shotgun (WGS) entry which is preliminary data.</text>
</comment>
<dbReference type="Pfam" id="PF00487">
    <property type="entry name" value="FA_desaturase"/>
    <property type="match status" value="1"/>
</dbReference>
<dbReference type="RefSeq" id="WP_179429154.1">
    <property type="nucleotide sequence ID" value="NZ_JACBZP010000001.1"/>
</dbReference>
<reference evidence="3 4" key="1">
    <citation type="submission" date="2020-07" db="EMBL/GenBank/DDBJ databases">
        <title>Sequencing the genomes of 1000 actinobacteria strains.</title>
        <authorList>
            <person name="Klenk H.-P."/>
        </authorList>
    </citation>
    <scope>NUCLEOTIDE SEQUENCE [LARGE SCALE GENOMIC DNA]</scope>
    <source>
        <strain evidence="3 4">DSM 26341</strain>
    </source>
</reference>
<feature type="transmembrane region" description="Helical" evidence="1">
    <location>
        <begin position="111"/>
        <end position="128"/>
    </location>
</feature>
<dbReference type="PANTHER" id="PTHR19353:SF19">
    <property type="entry name" value="DELTA(5) FATTY ACID DESATURASE C-RELATED"/>
    <property type="match status" value="1"/>
</dbReference>
<protein>
    <submittedName>
        <fullName evidence="3">Fatty acid desaturase</fullName>
    </submittedName>
</protein>
<dbReference type="AlphaFoldDB" id="A0A7Z0D4V6"/>